<feature type="non-terminal residue" evidence="3">
    <location>
        <position position="301"/>
    </location>
</feature>
<dbReference type="IntAct" id="A0A060D7W7">
    <property type="interactions" value="6"/>
</dbReference>
<dbReference type="SUPFAM" id="SSF140383">
    <property type="entry name" value="BSD domain-like"/>
    <property type="match status" value="1"/>
</dbReference>
<reference evidence="5" key="4">
    <citation type="submission" date="2019-07" db="EMBL/GenBank/DDBJ databases">
        <authorList>
            <person name="Seetharam A."/>
            <person name="Woodhouse M."/>
            <person name="Cannon E."/>
        </authorList>
    </citation>
    <scope>NUCLEOTIDE SEQUENCE [LARGE SCALE GENOMIC DNA]</scope>
    <source>
        <strain evidence="5">cv. B73</strain>
    </source>
</reference>
<gene>
    <name evidence="3" type="primary">BSD5</name>
    <name evidence="5" type="synonym">LOC100383106</name>
    <name evidence="4" type="ORF">ZEAMMB73_Zm00001d017905</name>
</gene>
<evidence type="ECO:0000313" key="4">
    <source>
        <dbReference type="EMBL" id="AQK74489.1"/>
    </source>
</evidence>
<dbReference type="Gene3D" id="1.10.3970.10">
    <property type="entry name" value="BSD domain"/>
    <property type="match status" value="1"/>
</dbReference>
<protein>
    <submittedName>
        <fullName evidence="4">BSD domain-containing protein</fullName>
    </submittedName>
    <submittedName>
        <fullName evidence="3">BSD transcription factor</fullName>
    </submittedName>
</protein>
<dbReference type="EMBL" id="KJ728242">
    <property type="protein sequence ID" value="AIB05733.1"/>
    <property type="molecule type" value="mRNA"/>
</dbReference>
<evidence type="ECO:0007829" key="7">
    <source>
        <dbReference type="PeptideAtlas" id="A0A060D7W7"/>
    </source>
</evidence>
<reference evidence="3" key="2">
    <citation type="submission" date="2014-04" db="EMBL/GenBank/DDBJ databases">
        <title>The Maize TFome - Development of a transcription factor open reading frame collection for functional genomics.</title>
        <authorList>
            <person name="Burdo B."/>
            <person name="Gray J."/>
            <person name="Goetting-Minesky M.P."/>
            <person name="Wittler B."/>
            <person name="Hunt M."/>
            <person name="Li T."/>
            <person name="Velliquette D."/>
            <person name="Thomas J."/>
            <person name="Gentzel I."/>
            <person name="Dos Santos Brito M."/>
            <person name="Mejia-Guerra M.K."/>
            <person name="Connolly L.N."/>
            <person name="Qaisi D."/>
            <person name="Li W."/>
            <person name="Casas M.I."/>
            <person name="Doseff A.I."/>
            <person name="Grotewold E."/>
        </authorList>
    </citation>
    <scope>NUCLEOTIDE SEQUENCE</scope>
</reference>
<feature type="compositionally biased region" description="Polar residues" evidence="1">
    <location>
        <begin position="219"/>
        <end position="228"/>
    </location>
</feature>
<dbReference type="Proteomes" id="UP000007305">
    <property type="component" value="Chromosome 5"/>
</dbReference>
<evidence type="ECO:0000313" key="3">
    <source>
        <dbReference type="EMBL" id="AIB05733.1"/>
    </source>
</evidence>
<evidence type="ECO:0000313" key="5">
    <source>
        <dbReference type="EnsemblPlants" id="Zm00001eb253320_P001"/>
    </source>
</evidence>
<name>A0A060D7W7_MAIZE</name>
<dbReference type="STRING" id="4577.A0A060D7W7"/>
<dbReference type="AlphaFoldDB" id="A0A060D7W7"/>
<feature type="domain" description="BSD" evidence="2">
    <location>
        <begin position="150"/>
        <end position="195"/>
    </location>
</feature>
<feature type="compositionally biased region" description="Acidic residues" evidence="1">
    <location>
        <begin position="257"/>
        <end position="275"/>
    </location>
</feature>
<reference evidence="6" key="1">
    <citation type="journal article" date="2009" name="Science">
        <title>The B73 maize genome: complexity, diversity, and dynamics.</title>
        <authorList>
            <person name="Schnable P.S."/>
            <person name="Ware D."/>
            <person name="Fulton R.S."/>
            <person name="Stein J.C."/>
            <person name="Wei F."/>
            <person name="Pasternak S."/>
            <person name="Liang C."/>
            <person name="Zhang J."/>
            <person name="Fulton L."/>
            <person name="Graves T.A."/>
            <person name="Minx P."/>
            <person name="Reily A.D."/>
            <person name="Courtney L."/>
            <person name="Kruchowski S.S."/>
            <person name="Tomlinson C."/>
            <person name="Strong C."/>
            <person name="Delehaunty K."/>
            <person name="Fronick C."/>
            <person name="Courtney B."/>
            <person name="Rock S.M."/>
            <person name="Belter E."/>
            <person name="Du F."/>
            <person name="Kim K."/>
            <person name="Abbott R.M."/>
            <person name="Cotton M."/>
            <person name="Levy A."/>
            <person name="Marchetto P."/>
            <person name="Ochoa K."/>
            <person name="Jackson S.M."/>
            <person name="Gillam B."/>
            <person name="Chen W."/>
            <person name="Yan L."/>
            <person name="Higginbotham J."/>
            <person name="Cardenas M."/>
            <person name="Waligorski J."/>
            <person name="Applebaum E."/>
            <person name="Phelps L."/>
            <person name="Falcone J."/>
            <person name="Kanchi K."/>
            <person name="Thane T."/>
            <person name="Scimone A."/>
            <person name="Thane N."/>
            <person name="Henke J."/>
            <person name="Wang T."/>
            <person name="Ruppert J."/>
            <person name="Shah N."/>
            <person name="Rotter K."/>
            <person name="Hodges J."/>
            <person name="Ingenthron E."/>
            <person name="Cordes M."/>
            <person name="Kohlberg S."/>
            <person name="Sgro J."/>
            <person name="Delgado B."/>
            <person name="Mead K."/>
            <person name="Chinwalla A."/>
            <person name="Leonard S."/>
            <person name="Crouse K."/>
            <person name="Collura K."/>
            <person name="Kudrna D."/>
            <person name="Currie J."/>
            <person name="He R."/>
            <person name="Angelova A."/>
            <person name="Rajasekar S."/>
            <person name="Mueller T."/>
            <person name="Lomeli R."/>
            <person name="Scara G."/>
            <person name="Ko A."/>
            <person name="Delaney K."/>
            <person name="Wissotski M."/>
            <person name="Lopez G."/>
            <person name="Campos D."/>
            <person name="Braidotti M."/>
            <person name="Ashley E."/>
            <person name="Golser W."/>
            <person name="Kim H."/>
            <person name="Lee S."/>
            <person name="Lin J."/>
            <person name="Dujmic Z."/>
            <person name="Kim W."/>
            <person name="Talag J."/>
            <person name="Zuccolo A."/>
            <person name="Fan C."/>
            <person name="Sebastian A."/>
            <person name="Kramer M."/>
            <person name="Spiegel L."/>
            <person name="Nascimento L."/>
            <person name="Zutavern T."/>
            <person name="Miller B."/>
            <person name="Ambroise C."/>
            <person name="Muller S."/>
            <person name="Spooner W."/>
            <person name="Narechania A."/>
            <person name="Ren L."/>
            <person name="Wei S."/>
            <person name="Kumari S."/>
            <person name="Faga B."/>
            <person name="Levy M.J."/>
            <person name="McMahan L."/>
            <person name="Van Buren P."/>
            <person name="Vaughn M.W."/>
            <person name="Ying K."/>
            <person name="Yeh C.-T."/>
            <person name="Emrich S.J."/>
            <person name="Jia Y."/>
            <person name="Kalyanaraman A."/>
            <person name="Hsia A.-P."/>
            <person name="Barbazuk W.B."/>
            <person name="Baucom R.S."/>
            <person name="Brutnell T.P."/>
            <person name="Carpita N.C."/>
            <person name="Chaparro C."/>
            <person name="Chia J.-M."/>
            <person name="Deragon J.-M."/>
            <person name="Estill J.C."/>
            <person name="Fu Y."/>
            <person name="Jeddeloh J.A."/>
            <person name="Han Y."/>
            <person name="Lee H."/>
            <person name="Li P."/>
            <person name="Lisch D.R."/>
            <person name="Liu S."/>
            <person name="Liu Z."/>
            <person name="Nagel D.H."/>
            <person name="McCann M.C."/>
            <person name="SanMiguel P."/>
            <person name="Myers A.M."/>
            <person name="Nettleton D."/>
            <person name="Nguyen J."/>
            <person name="Penning B.W."/>
            <person name="Ponnala L."/>
            <person name="Schneider K.L."/>
            <person name="Schwartz D.C."/>
            <person name="Sharma A."/>
            <person name="Soderlund C."/>
            <person name="Springer N.M."/>
            <person name="Sun Q."/>
            <person name="Wang H."/>
            <person name="Waterman M."/>
            <person name="Westerman R."/>
            <person name="Wolfgruber T.K."/>
            <person name="Yang L."/>
            <person name="Yu Y."/>
            <person name="Zhang L."/>
            <person name="Zhou S."/>
            <person name="Zhu Q."/>
            <person name="Bennetzen J.L."/>
            <person name="Dawe R.K."/>
            <person name="Jiang J."/>
            <person name="Jiang N."/>
            <person name="Presting G.G."/>
            <person name="Wessler S.R."/>
            <person name="Aluru S."/>
            <person name="Martienssen R.A."/>
            <person name="Clifton S.W."/>
            <person name="McCombie W.R."/>
            <person name="Wing R.A."/>
            <person name="Wilson R.K."/>
        </authorList>
    </citation>
    <scope>NUCLEOTIDE SEQUENCE [LARGE SCALE GENOMIC DNA]</scope>
    <source>
        <strain evidence="6">cv. B73</strain>
    </source>
</reference>
<dbReference type="eggNOG" id="ENOG502QR86">
    <property type="taxonomic scope" value="Eukaryota"/>
</dbReference>
<proteinExistence type="evidence at protein level"/>
<keyword evidence="6" id="KW-1185">Reference proteome</keyword>
<dbReference type="PaxDb" id="4577-GRMZM2G145594_P01"/>
<accession>A0A060D7W7</accession>
<dbReference type="OMA" id="YEMRAME"/>
<organism evidence="3">
    <name type="scientific">Zea mays</name>
    <name type="common">Maize</name>
    <dbReference type="NCBI Taxonomy" id="4577"/>
    <lineage>
        <taxon>Eukaryota</taxon>
        <taxon>Viridiplantae</taxon>
        <taxon>Streptophyta</taxon>
        <taxon>Embryophyta</taxon>
        <taxon>Tracheophyta</taxon>
        <taxon>Spermatophyta</taxon>
        <taxon>Magnoliopsida</taxon>
        <taxon>Liliopsida</taxon>
        <taxon>Poales</taxon>
        <taxon>Poaceae</taxon>
        <taxon>PACMAD clade</taxon>
        <taxon>Panicoideae</taxon>
        <taxon>Andropogonodae</taxon>
        <taxon>Andropogoneae</taxon>
        <taxon>Tripsacinae</taxon>
        <taxon>Zea</taxon>
    </lineage>
</organism>
<feature type="compositionally biased region" description="Basic and acidic residues" evidence="1">
    <location>
        <begin position="288"/>
        <end position="301"/>
    </location>
</feature>
<dbReference type="OrthoDB" id="47923at2759"/>
<dbReference type="PROSITE" id="PS50858">
    <property type="entry name" value="BSD"/>
    <property type="match status" value="1"/>
</dbReference>
<reference evidence="4" key="3">
    <citation type="submission" date="2015-12" db="EMBL/GenBank/DDBJ databases">
        <title>Update maize B73 reference genome by single molecule sequencing technologies.</title>
        <authorList>
            <consortium name="Maize Genome Sequencing Project"/>
            <person name="Ware D."/>
        </authorList>
    </citation>
    <scope>NUCLEOTIDE SEQUENCE</scope>
    <source>
        <tissue evidence="4">Seedling</tissue>
    </source>
</reference>
<dbReference type="InterPro" id="IPR035925">
    <property type="entry name" value="BSD_dom_sf"/>
</dbReference>
<dbReference type="PANTHER" id="PTHR31923">
    <property type="entry name" value="BSD DOMAIN-CONTAINING PROTEIN"/>
    <property type="match status" value="1"/>
</dbReference>
<evidence type="ECO:0000256" key="1">
    <source>
        <dbReference type="SAM" id="MobiDB-lite"/>
    </source>
</evidence>
<feature type="region of interest" description="Disordered" evidence="1">
    <location>
        <begin position="211"/>
        <end position="301"/>
    </location>
</feature>
<evidence type="ECO:0000259" key="2">
    <source>
        <dbReference type="PROSITE" id="PS50858"/>
    </source>
</evidence>
<dbReference type="HOGENOM" id="CLU_080570_0_0_1"/>
<evidence type="ECO:0000313" key="6">
    <source>
        <dbReference type="Proteomes" id="UP000007305"/>
    </source>
</evidence>
<dbReference type="FunCoup" id="A0A060D7W7">
    <property type="interactions" value="2533"/>
</dbReference>
<keyword evidence="7" id="KW-1267">Proteomics identification</keyword>
<dbReference type="InterPro" id="IPR005607">
    <property type="entry name" value="BSD_dom"/>
</dbReference>
<dbReference type="ExpressionAtlas" id="A0A060D7W7">
    <property type="expression patterns" value="baseline and differential"/>
</dbReference>
<dbReference type="EnsemblPlants" id="Zm00001eb253320_T001">
    <property type="protein sequence ID" value="Zm00001eb253320_P001"/>
    <property type="gene ID" value="Zm00001eb253320"/>
</dbReference>
<dbReference type="SMART" id="SM00751">
    <property type="entry name" value="BSD"/>
    <property type="match status" value="1"/>
</dbReference>
<dbReference type="EMBL" id="CM000781">
    <property type="protein sequence ID" value="AQK74489.1"/>
    <property type="molecule type" value="Genomic_DNA"/>
</dbReference>
<dbReference type="PANTHER" id="PTHR31923:SF1">
    <property type="entry name" value="BSD DOMAIN-CONTAINING PROTEIN"/>
    <property type="match status" value="1"/>
</dbReference>
<reference evidence="5" key="5">
    <citation type="submission" date="2021-05" db="UniProtKB">
        <authorList>
            <consortium name="EnsemblPlants"/>
        </authorList>
    </citation>
    <scope>IDENTIFICATION</scope>
    <source>
        <strain evidence="5">cv. B73</strain>
    </source>
</reference>
<dbReference type="Pfam" id="PF03909">
    <property type="entry name" value="BSD"/>
    <property type="match status" value="1"/>
</dbReference>
<dbReference type="Gramene" id="Zm00001eb253320_T001">
    <property type="protein sequence ID" value="Zm00001eb253320_P001"/>
    <property type="gene ID" value="Zm00001eb253320"/>
</dbReference>
<sequence>MDLWERARAFAGEAANWSQELSAEATKRSSALVSETAKKSKEIFSETASKSLEIAAEATKQADLLAGQIKHLASDIPVPSIPPIPAIPPIAATASSEPDAAELERYGITDDLREFVKDMTISTFRDFPLQDEPEMSDVPTVSNVRQDLSEWQARHATLVLSAVKEISKFRYELCPRYMKERKFWRVYFLLVNSYIAPFEKKSLEELKVKAEEEKRDSQKQASQASTTFEPKDTKAPIKTSSTNPEHDLDVFLLGDLGSDDEGPVDDDDDLDEDFDKIDVTTGLESDDDDKKIATGKAEDAK</sequence>